<dbReference type="HOGENOM" id="CLU_3227866_0_0_2"/>
<proteinExistence type="predicted"/>
<dbReference type="EMBL" id="CP002772">
    <property type="protein sequence ID" value="AEG18651.1"/>
    <property type="molecule type" value="Genomic_DNA"/>
</dbReference>
<dbReference type="AlphaFoldDB" id="F6D2S2"/>
<name>F6D2S2_METPW</name>
<dbReference type="KEGG" id="mew:MSWAN_1640"/>
<gene>
    <name evidence="1" type="ordered locus">MSWAN_1640</name>
</gene>
<dbReference type="Proteomes" id="UP000009231">
    <property type="component" value="Chromosome"/>
</dbReference>
<accession>F6D2S2</accession>
<keyword evidence="2" id="KW-1185">Reference proteome</keyword>
<sequence>MINMGKMIISFRPNNILYSQRLNDGTKGIYMSKDTLTFLNKNK</sequence>
<organism evidence="1 2">
    <name type="scientific">Methanobacterium paludis (strain DSM 25820 / JCM 18151 / SWAN1)</name>
    <dbReference type="NCBI Taxonomy" id="868131"/>
    <lineage>
        <taxon>Archaea</taxon>
        <taxon>Methanobacteriati</taxon>
        <taxon>Methanobacteriota</taxon>
        <taxon>Methanomada group</taxon>
        <taxon>Methanobacteria</taxon>
        <taxon>Methanobacteriales</taxon>
        <taxon>Methanobacteriaceae</taxon>
        <taxon>Methanobacterium</taxon>
    </lineage>
</organism>
<evidence type="ECO:0000313" key="2">
    <source>
        <dbReference type="Proteomes" id="UP000009231"/>
    </source>
</evidence>
<reference evidence="1 2" key="1">
    <citation type="journal article" date="2014" name="Int. J. Syst. Evol. Microbiol.">
        <title>Methanobacterium paludis sp. nov. and a novel strain of Methanobacterium lacus isolated from northern peatlands.</title>
        <authorList>
            <person name="Cadillo-Quiroz H."/>
            <person name="Brauer S.L."/>
            <person name="Goodson N."/>
            <person name="Yavitt J.B."/>
            <person name="Zinder S.H."/>
        </authorList>
    </citation>
    <scope>NUCLEOTIDE SEQUENCE [LARGE SCALE GENOMIC DNA]</scope>
    <source>
        <strain evidence="2">DSM 25820 / JCM 18151 / SWAN1</strain>
    </source>
</reference>
<protein>
    <submittedName>
        <fullName evidence="1">Uncharacterized protein</fullName>
    </submittedName>
</protein>
<dbReference type="STRING" id="868131.MSWAN_1640"/>
<evidence type="ECO:0000313" key="1">
    <source>
        <dbReference type="EMBL" id="AEG18651.1"/>
    </source>
</evidence>